<evidence type="ECO:0000256" key="5">
    <source>
        <dbReference type="ARBA" id="ARBA00023049"/>
    </source>
</evidence>
<sequence length="152" mass="17224">MQNIIVSEFSTEYKLKAVKNESFELNKIVNNHNQSELILRSLYDGSIMIYESFFVLFLDNSLRVKGFLKVSQGGLTQTSVDVRVIFNAALNCLATGLIISHNHPSGKLEPSQADIRITQKIKEGCEILDINLIDHIIITEFDSYSFLENKIL</sequence>
<dbReference type="PROSITE" id="PS50249">
    <property type="entry name" value="MPN"/>
    <property type="match status" value="1"/>
</dbReference>
<dbReference type="InterPro" id="IPR020891">
    <property type="entry name" value="UPF0758_CS"/>
</dbReference>
<dbReference type="Proteomes" id="UP000254737">
    <property type="component" value="Unassembled WGS sequence"/>
</dbReference>
<dbReference type="CDD" id="cd08071">
    <property type="entry name" value="MPN_DUF2466"/>
    <property type="match status" value="1"/>
</dbReference>
<organism evidence="7 8">
    <name type="scientific">Empedobacter falsenii</name>
    <dbReference type="NCBI Taxonomy" id="343874"/>
    <lineage>
        <taxon>Bacteria</taxon>
        <taxon>Pseudomonadati</taxon>
        <taxon>Bacteroidota</taxon>
        <taxon>Flavobacteriia</taxon>
        <taxon>Flavobacteriales</taxon>
        <taxon>Weeksellaceae</taxon>
        <taxon>Empedobacter</taxon>
    </lineage>
</organism>
<dbReference type="Pfam" id="PF04002">
    <property type="entry name" value="RadC"/>
    <property type="match status" value="1"/>
</dbReference>
<dbReference type="EMBL" id="UFXS01000001">
    <property type="protein sequence ID" value="STD53091.1"/>
    <property type="molecule type" value="Genomic_DNA"/>
</dbReference>
<keyword evidence="3" id="KW-0378">Hydrolase</keyword>
<reference evidence="7 8" key="1">
    <citation type="submission" date="2018-06" db="EMBL/GenBank/DDBJ databases">
        <authorList>
            <consortium name="Pathogen Informatics"/>
            <person name="Doyle S."/>
        </authorList>
    </citation>
    <scope>NUCLEOTIDE SEQUENCE [LARGE SCALE GENOMIC DNA]</scope>
    <source>
        <strain evidence="7 8">NCTC13456</strain>
    </source>
</reference>
<evidence type="ECO:0000256" key="3">
    <source>
        <dbReference type="ARBA" id="ARBA00022801"/>
    </source>
</evidence>
<proteinExistence type="predicted"/>
<keyword evidence="1" id="KW-0645">Protease</keyword>
<dbReference type="GO" id="GO:0006508">
    <property type="term" value="P:proteolysis"/>
    <property type="evidence" value="ECO:0007669"/>
    <property type="project" value="UniProtKB-KW"/>
</dbReference>
<dbReference type="InterPro" id="IPR001405">
    <property type="entry name" value="UPF0758"/>
</dbReference>
<evidence type="ECO:0000313" key="7">
    <source>
        <dbReference type="EMBL" id="STD53091.1"/>
    </source>
</evidence>
<dbReference type="PANTHER" id="PTHR30471:SF3">
    <property type="entry name" value="UPF0758 PROTEIN YEES-RELATED"/>
    <property type="match status" value="1"/>
</dbReference>
<evidence type="ECO:0000256" key="4">
    <source>
        <dbReference type="ARBA" id="ARBA00022833"/>
    </source>
</evidence>
<protein>
    <submittedName>
        <fullName evidence="7">DNA repair protein RadC</fullName>
    </submittedName>
</protein>
<dbReference type="PANTHER" id="PTHR30471">
    <property type="entry name" value="DNA REPAIR PROTEIN RADC"/>
    <property type="match status" value="1"/>
</dbReference>
<keyword evidence="2" id="KW-0479">Metal-binding</keyword>
<name>A0A376FZH5_9FLAO</name>
<feature type="domain" description="MPN" evidence="6">
    <location>
        <begin position="18"/>
        <end position="152"/>
    </location>
</feature>
<dbReference type="PROSITE" id="PS01302">
    <property type="entry name" value="UPF0758"/>
    <property type="match status" value="1"/>
</dbReference>
<dbReference type="InterPro" id="IPR037518">
    <property type="entry name" value="MPN"/>
</dbReference>
<gene>
    <name evidence="7" type="primary">ykfG</name>
    <name evidence="7" type="ORF">NCTC13456_00308</name>
</gene>
<evidence type="ECO:0000313" key="8">
    <source>
        <dbReference type="Proteomes" id="UP000254737"/>
    </source>
</evidence>
<keyword evidence="4" id="KW-0862">Zinc</keyword>
<evidence type="ECO:0000256" key="1">
    <source>
        <dbReference type="ARBA" id="ARBA00022670"/>
    </source>
</evidence>
<dbReference type="RefSeq" id="WP_114998256.1">
    <property type="nucleotide sequence ID" value="NZ_UFXS01000001.1"/>
</dbReference>
<evidence type="ECO:0000259" key="6">
    <source>
        <dbReference type="PROSITE" id="PS50249"/>
    </source>
</evidence>
<accession>A0A376FZH5</accession>
<dbReference type="GO" id="GO:0046872">
    <property type="term" value="F:metal ion binding"/>
    <property type="evidence" value="ECO:0007669"/>
    <property type="project" value="UniProtKB-KW"/>
</dbReference>
<keyword evidence="5" id="KW-0482">Metalloprotease</keyword>
<dbReference type="InterPro" id="IPR025657">
    <property type="entry name" value="RadC_JAB"/>
</dbReference>
<evidence type="ECO:0000256" key="2">
    <source>
        <dbReference type="ARBA" id="ARBA00022723"/>
    </source>
</evidence>
<dbReference type="AlphaFoldDB" id="A0A376FZH5"/>
<dbReference type="Gene3D" id="3.40.140.10">
    <property type="entry name" value="Cytidine Deaminase, domain 2"/>
    <property type="match status" value="1"/>
</dbReference>
<dbReference type="GO" id="GO:0008237">
    <property type="term" value="F:metallopeptidase activity"/>
    <property type="evidence" value="ECO:0007669"/>
    <property type="project" value="UniProtKB-KW"/>
</dbReference>